<dbReference type="InterPro" id="IPR008915">
    <property type="entry name" value="Peptidase_M50"/>
</dbReference>
<comment type="cofactor">
    <cofactor evidence="1">
        <name>Zn(2+)</name>
        <dbReference type="ChEBI" id="CHEBI:29105"/>
    </cofactor>
</comment>
<feature type="transmembrane region" description="Helical" evidence="12">
    <location>
        <begin position="148"/>
        <end position="168"/>
    </location>
</feature>
<dbReference type="Proteomes" id="UP000268094">
    <property type="component" value="Unassembled WGS sequence"/>
</dbReference>
<dbReference type="NCBIfam" id="NF047558">
    <property type="entry name" value="TPR_END_plus"/>
    <property type="match status" value="1"/>
</dbReference>
<dbReference type="InterPro" id="IPR011990">
    <property type="entry name" value="TPR-like_helical_dom_sf"/>
</dbReference>
<dbReference type="PANTHER" id="PTHR39188:SF3">
    <property type="entry name" value="STAGE IV SPORULATION PROTEIN FB"/>
    <property type="match status" value="1"/>
</dbReference>
<keyword evidence="9 12" id="KW-1133">Transmembrane helix</keyword>
<evidence type="ECO:0000256" key="1">
    <source>
        <dbReference type="ARBA" id="ARBA00001947"/>
    </source>
</evidence>
<keyword evidence="10" id="KW-0482">Metalloprotease</keyword>
<evidence type="ECO:0000256" key="6">
    <source>
        <dbReference type="ARBA" id="ARBA00022723"/>
    </source>
</evidence>
<feature type="transmembrane region" description="Helical" evidence="12">
    <location>
        <begin position="115"/>
        <end position="136"/>
    </location>
</feature>
<keyword evidence="6" id="KW-0479">Metal-binding</keyword>
<feature type="transmembrane region" description="Helical" evidence="12">
    <location>
        <begin position="53"/>
        <end position="74"/>
    </location>
</feature>
<evidence type="ECO:0000313" key="15">
    <source>
        <dbReference type="Proteomes" id="UP000268094"/>
    </source>
</evidence>
<dbReference type="Gene3D" id="1.25.40.10">
    <property type="entry name" value="Tetratricopeptide repeat domain"/>
    <property type="match status" value="1"/>
</dbReference>
<dbReference type="EMBL" id="RAVZ01000161">
    <property type="protein sequence ID" value="RKG84215.1"/>
    <property type="molecule type" value="Genomic_DNA"/>
</dbReference>
<evidence type="ECO:0000256" key="11">
    <source>
        <dbReference type="ARBA" id="ARBA00023136"/>
    </source>
</evidence>
<feature type="domain" description="Peptidase M50" evidence="13">
    <location>
        <begin position="65"/>
        <end position="139"/>
    </location>
</feature>
<evidence type="ECO:0000256" key="9">
    <source>
        <dbReference type="ARBA" id="ARBA00022989"/>
    </source>
</evidence>
<feature type="transmembrane region" description="Helical" evidence="12">
    <location>
        <begin position="189"/>
        <end position="207"/>
    </location>
</feature>
<feature type="domain" description="Peptidase M50" evidence="13">
    <location>
        <begin position="147"/>
        <end position="189"/>
    </location>
</feature>
<dbReference type="RefSeq" id="WP_120542697.1">
    <property type="nucleotide sequence ID" value="NZ_RAVZ01000161.1"/>
</dbReference>
<feature type="transmembrane region" description="Helical" evidence="12">
    <location>
        <begin position="213"/>
        <end position="232"/>
    </location>
</feature>
<keyword evidence="4" id="KW-0645">Protease</keyword>
<keyword evidence="5 12" id="KW-0812">Transmembrane</keyword>
<organism evidence="14 15">
    <name type="scientific">Corallococcus terminator</name>
    <dbReference type="NCBI Taxonomy" id="2316733"/>
    <lineage>
        <taxon>Bacteria</taxon>
        <taxon>Pseudomonadati</taxon>
        <taxon>Myxococcota</taxon>
        <taxon>Myxococcia</taxon>
        <taxon>Myxococcales</taxon>
        <taxon>Cystobacterineae</taxon>
        <taxon>Myxococcaceae</taxon>
        <taxon>Corallococcus</taxon>
    </lineage>
</organism>
<sequence>MFRFRLGSVPVHVHMSHLLFSAVLAYNSLPVPGRSSSAGWLGDRLTDPDSAGYAGAVAAYVLSWMFIVFVSVLVHELGHAVAFRFFGYQPSVDLVFMGGVTRPNTDSPLPWHKDVVSSFAGPLAGLTLGVLCWLVLMQVRGRSEMADFFLNNFFFANMVWAVLNLLPVPPLDGGHISTALATRMFGRRGFIVSHVLALGLCVGVVLLSIKSGALFMGVLFAMFGFQAFRVLADVMRARSEDKEAEGPRAQGLREAQQALREDRLDDAWRLGQKLLEGEGLSASLTSRTHYLLGWVALKQGQGRPALDHFSQVQGQPVEMHAVAAAFSLVGDDARAVGYWKQAWGESQDRTVMHEYAGALIRLGQVQEALRLPGVDPAAAFRCAERALFIRGAYSEAAAVGEAALQHAKDPGIAYDAACAFARAGNATDAVRLLQRAQTLGFKDADYAASDEDLAPLHGQPAFEAWLSQLRPSAAT</sequence>
<gene>
    <name evidence="14" type="ORF">D7V88_22450</name>
</gene>
<dbReference type="PANTHER" id="PTHR39188">
    <property type="entry name" value="MEMBRANE-ASSOCIATED ZINC METALLOPROTEASE M50B"/>
    <property type="match status" value="1"/>
</dbReference>
<dbReference type="Pfam" id="PF02163">
    <property type="entry name" value="Peptidase_M50"/>
    <property type="match status" value="2"/>
</dbReference>
<dbReference type="GO" id="GO:0008237">
    <property type="term" value="F:metallopeptidase activity"/>
    <property type="evidence" value="ECO:0007669"/>
    <property type="project" value="UniProtKB-KW"/>
</dbReference>
<reference evidence="15" key="1">
    <citation type="submission" date="2018-09" db="EMBL/GenBank/DDBJ databases">
        <authorList>
            <person name="Livingstone P.G."/>
            <person name="Whitworth D.E."/>
        </authorList>
    </citation>
    <scope>NUCLEOTIDE SEQUENCE [LARGE SCALE GENOMIC DNA]</scope>
    <source>
        <strain evidence="15">CA054A</strain>
    </source>
</reference>
<dbReference type="OrthoDB" id="166377at2"/>
<dbReference type="GO" id="GO:0016020">
    <property type="term" value="C:membrane"/>
    <property type="evidence" value="ECO:0007669"/>
    <property type="project" value="UniProtKB-SubCell"/>
</dbReference>
<evidence type="ECO:0000256" key="3">
    <source>
        <dbReference type="ARBA" id="ARBA00007931"/>
    </source>
</evidence>
<proteinExistence type="inferred from homology"/>
<evidence type="ECO:0000256" key="5">
    <source>
        <dbReference type="ARBA" id="ARBA00022692"/>
    </source>
</evidence>
<comment type="subcellular location">
    <subcellularLocation>
        <location evidence="2">Membrane</location>
        <topology evidence="2">Multi-pass membrane protein</topology>
    </subcellularLocation>
</comment>
<dbReference type="SUPFAM" id="SSF48452">
    <property type="entry name" value="TPR-like"/>
    <property type="match status" value="1"/>
</dbReference>
<keyword evidence="11 12" id="KW-0472">Membrane</keyword>
<dbReference type="GO" id="GO:0046872">
    <property type="term" value="F:metal ion binding"/>
    <property type="evidence" value="ECO:0007669"/>
    <property type="project" value="UniProtKB-KW"/>
</dbReference>
<accession>A0A3A8ILV8</accession>
<evidence type="ECO:0000256" key="7">
    <source>
        <dbReference type="ARBA" id="ARBA00022801"/>
    </source>
</evidence>
<evidence type="ECO:0000256" key="12">
    <source>
        <dbReference type="SAM" id="Phobius"/>
    </source>
</evidence>
<evidence type="ECO:0000256" key="2">
    <source>
        <dbReference type="ARBA" id="ARBA00004141"/>
    </source>
</evidence>
<comment type="similarity">
    <text evidence="3">Belongs to the peptidase M50B family.</text>
</comment>
<dbReference type="GO" id="GO:0006508">
    <property type="term" value="P:proteolysis"/>
    <property type="evidence" value="ECO:0007669"/>
    <property type="project" value="UniProtKB-KW"/>
</dbReference>
<evidence type="ECO:0000256" key="4">
    <source>
        <dbReference type="ARBA" id="ARBA00022670"/>
    </source>
</evidence>
<evidence type="ECO:0000256" key="8">
    <source>
        <dbReference type="ARBA" id="ARBA00022833"/>
    </source>
</evidence>
<evidence type="ECO:0000313" key="14">
    <source>
        <dbReference type="EMBL" id="RKG84215.1"/>
    </source>
</evidence>
<keyword evidence="15" id="KW-1185">Reference proteome</keyword>
<evidence type="ECO:0000259" key="13">
    <source>
        <dbReference type="Pfam" id="PF02163"/>
    </source>
</evidence>
<comment type="caution">
    <text evidence="14">The sequence shown here is derived from an EMBL/GenBank/DDBJ whole genome shotgun (WGS) entry which is preliminary data.</text>
</comment>
<name>A0A3A8ILV8_9BACT</name>
<keyword evidence="8" id="KW-0862">Zinc</keyword>
<keyword evidence="7" id="KW-0378">Hydrolase</keyword>
<dbReference type="AlphaFoldDB" id="A0A3A8ILV8"/>
<protein>
    <submittedName>
        <fullName evidence="14">Peptidase M50</fullName>
    </submittedName>
</protein>
<evidence type="ECO:0000256" key="10">
    <source>
        <dbReference type="ARBA" id="ARBA00023049"/>
    </source>
</evidence>